<dbReference type="EMBL" id="JARFPK010000007">
    <property type="protein sequence ID" value="MDF0590057.1"/>
    <property type="molecule type" value="Genomic_DNA"/>
</dbReference>
<comment type="caution">
    <text evidence="1">The sequence shown here is derived from an EMBL/GenBank/DDBJ whole genome shotgun (WGS) entry which is preliminary data.</text>
</comment>
<evidence type="ECO:0000313" key="1">
    <source>
        <dbReference type="EMBL" id="MDF0590057.1"/>
    </source>
</evidence>
<name>A0ABT5X5T0_9EURY</name>
<proteinExistence type="predicted"/>
<organism evidence="1 2">
    <name type="scientific">Candidatus Methanocrinis natronophilus</name>
    <dbReference type="NCBI Taxonomy" id="3033396"/>
    <lineage>
        <taxon>Archaea</taxon>
        <taxon>Methanobacteriati</taxon>
        <taxon>Methanobacteriota</taxon>
        <taxon>Stenosarchaea group</taxon>
        <taxon>Methanomicrobia</taxon>
        <taxon>Methanotrichales</taxon>
        <taxon>Methanotrichaceae</taxon>
        <taxon>Methanocrinis</taxon>
    </lineage>
</organism>
<reference evidence="1 2" key="1">
    <citation type="submission" date="2023-03" db="EMBL/GenBank/DDBJ databases">
        <title>WGS of Methanotrichaceae archaeon Mx.</title>
        <authorList>
            <person name="Sorokin D.Y."/>
            <person name="Merkel A.Y."/>
        </authorList>
    </citation>
    <scope>NUCLEOTIDE SEQUENCE [LARGE SCALE GENOMIC DNA]</scope>
    <source>
        <strain evidence="1 2">Mx</strain>
    </source>
</reference>
<keyword evidence="2" id="KW-1185">Reference proteome</keyword>
<sequence>MAFAIILFAEAAGATTWSPGTYSLGVGAFSPASLEKSADKNFVQLSGYGLLGSRTVPTLPAAQQGSGGEVVSTSSAAPVQLGSVGLASWQPAAPGTLQLSGYHGNMGGYTNIFYPSFLLGGSFGGAGGGGCGGCG</sequence>
<evidence type="ECO:0000313" key="2">
    <source>
        <dbReference type="Proteomes" id="UP001220010"/>
    </source>
</evidence>
<protein>
    <recommendedName>
        <fullName evidence="3">DUF4266 domain-containing protein</fullName>
    </recommendedName>
</protein>
<gene>
    <name evidence="1" type="ORF">P0O15_02540</name>
</gene>
<accession>A0ABT5X5T0</accession>
<dbReference type="Proteomes" id="UP001220010">
    <property type="component" value="Unassembled WGS sequence"/>
</dbReference>
<dbReference type="RefSeq" id="WP_316965818.1">
    <property type="nucleotide sequence ID" value="NZ_JARFPK010000007.1"/>
</dbReference>
<evidence type="ECO:0008006" key="3">
    <source>
        <dbReference type="Google" id="ProtNLM"/>
    </source>
</evidence>